<name>A0A2N5CXN1_9CAUL</name>
<protein>
    <submittedName>
        <fullName evidence="3">Post-segregation antitoxin CcdA</fullName>
    </submittedName>
</protein>
<evidence type="ECO:0000313" key="3">
    <source>
        <dbReference type="EMBL" id="PLR18559.1"/>
    </source>
</evidence>
<dbReference type="Proteomes" id="UP000234483">
    <property type="component" value="Unassembled WGS sequence"/>
</dbReference>
<dbReference type="OrthoDB" id="7191115at2"/>
<dbReference type="RefSeq" id="WP_101711914.1">
    <property type="nucleotide sequence ID" value="NZ_CP026100.1"/>
</dbReference>
<keyword evidence="1" id="KW-1277">Toxin-antitoxin system</keyword>
<proteinExistence type="predicted"/>
<evidence type="ECO:0000313" key="4">
    <source>
        <dbReference type="Proteomes" id="UP000234483"/>
    </source>
</evidence>
<evidence type="ECO:0000313" key="5">
    <source>
        <dbReference type="Proteomes" id="UP000281192"/>
    </source>
</evidence>
<evidence type="ECO:0000313" key="2">
    <source>
        <dbReference type="EMBL" id="AYV47280.1"/>
    </source>
</evidence>
<evidence type="ECO:0000256" key="1">
    <source>
        <dbReference type="ARBA" id="ARBA00022649"/>
    </source>
</evidence>
<accession>A0A2N5CXN1</accession>
<dbReference type="KEGG" id="cfh:C1707_13970"/>
<organism evidence="3 4">
    <name type="scientific">Caulobacter flavus</name>
    <dbReference type="NCBI Taxonomy" id="1679497"/>
    <lineage>
        <taxon>Bacteria</taxon>
        <taxon>Pseudomonadati</taxon>
        <taxon>Pseudomonadota</taxon>
        <taxon>Alphaproteobacteria</taxon>
        <taxon>Caulobacterales</taxon>
        <taxon>Caulobacteraceae</taxon>
        <taxon>Caulobacter</taxon>
    </lineage>
</organism>
<dbReference type="AlphaFoldDB" id="A0A2N5CXN1"/>
<dbReference type="EMBL" id="PJRQ01000009">
    <property type="protein sequence ID" value="PLR18559.1"/>
    <property type="molecule type" value="Genomic_DNA"/>
</dbReference>
<dbReference type="Pfam" id="PF07362">
    <property type="entry name" value="CcdA"/>
    <property type="match status" value="1"/>
</dbReference>
<sequence>MGKPELDITPEAIDPELLAQAELLGISVAGMSERQLRLHLQKVDPAGAEERARRWAEENAEAIKAHNAFVEKHGPFGAEWRRW</sequence>
<reference evidence="2 5" key="2">
    <citation type="submission" date="2018-01" db="EMBL/GenBank/DDBJ databases">
        <title>Complete genome sequence of Caulobacter flavus RHGG3.</title>
        <authorList>
            <person name="Yang E."/>
        </authorList>
    </citation>
    <scope>NUCLEOTIDE SEQUENCE [LARGE SCALE GENOMIC DNA]</scope>
    <source>
        <strain evidence="2 5">RHGG3</strain>
    </source>
</reference>
<dbReference type="Proteomes" id="UP000281192">
    <property type="component" value="Chromosome"/>
</dbReference>
<reference evidence="3 4" key="1">
    <citation type="submission" date="2017-12" db="EMBL/GenBank/DDBJ databases">
        <title>The genome sequence of Caulobacter flavus CGMCC1 15093.</title>
        <authorList>
            <person name="Gao J."/>
            <person name="Mao X."/>
            <person name="Sun J."/>
        </authorList>
    </citation>
    <scope>NUCLEOTIDE SEQUENCE [LARGE SCALE GENOMIC DNA]</scope>
    <source>
        <strain evidence="3 4">CGMCC1 15093</strain>
    </source>
</reference>
<keyword evidence="5" id="KW-1185">Reference proteome</keyword>
<dbReference type="EMBL" id="CP026100">
    <property type="protein sequence ID" value="AYV47280.1"/>
    <property type="molecule type" value="Genomic_DNA"/>
</dbReference>
<gene>
    <name evidence="2" type="ORF">C1707_13970</name>
    <name evidence="3" type="ORF">CFHF_04935</name>
</gene>
<dbReference type="InterPro" id="IPR009956">
    <property type="entry name" value="Post-segregation_anti-tox_CcdA"/>
</dbReference>